<organism evidence="3 4">
    <name type="scientific">Clohesyomyces aquaticus</name>
    <dbReference type="NCBI Taxonomy" id="1231657"/>
    <lineage>
        <taxon>Eukaryota</taxon>
        <taxon>Fungi</taxon>
        <taxon>Dikarya</taxon>
        <taxon>Ascomycota</taxon>
        <taxon>Pezizomycotina</taxon>
        <taxon>Dothideomycetes</taxon>
        <taxon>Pleosporomycetidae</taxon>
        <taxon>Pleosporales</taxon>
        <taxon>Lindgomycetaceae</taxon>
        <taxon>Clohesyomyces</taxon>
    </lineage>
</organism>
<dbReference type="EMBL" id="MCFA01000180">
    <property type="protein sequence ID" value="ORY00660.1"/>
    <property type="molecule type" value="Genomic_DNA"/>
</dbReference>
<dbReference type="Proteomes" id="UP000193144">
    <property type="component" value="Unassembled WGS sequence"/>
</dbReference>
<evidence type="ECO:0000313" key="4">
    <source>
        <dbReference type="Proteomes" id="UP000193144"/>
    </source>
</evidence>
<sequence>MDNEYHINNDTLQTLMLPELQHLQASLETSLENERDLLLDLEEHRERLESKLTGLSIQETEAYLELRLITTSAQRPDTPQPQATESATPAIVPTQANLKELRRPVHAYPFVVLRSDLVTVELHCPYCEGNCGALGLPLKGCMAMVTHVHSFHHRRMTVRDILTEAVRRVVTEPELEELKRGGELELRAVREREEDIEVRMSVLEGTYGGDRDEEEEEDEDVAGAVEEEIPGDGQEYDDEYAAEDIPDEDDDEYMTTEDDEVLSDDQEGFDEKGRE</sequence>
<dbReference type="AlphaFoldDB" id="A0A1Y1YRK2"/>
<keyword evidence="4" id="KW-1185">Reference proteome</keyword>
<feature type="coiled-coil region" evidence="1">
    <location>
        <begin position="31"/>
        <end position="58"/>
    </location>
</feature>
<reference evidence="3 4" key="1">
    <citation type="submission" date="2016-07" db="EMBL/GenBank/DDBJ databases">
        <title>Pervasive Adenine N6-methylation of Active Genes in Fungi.</title>
        <authorList>
            <consortium name="DOE Joint Genome Institute"/>
            <person name="Mondo S.J."/>
            <person name="Dannebaum R.O."/>
            <person name="Kuo R.C."/>
            <person name="Labutti K."/>
            <person name="Haridas S."/>
            <person name="Kuo A."/>
            <person name="Salamov A."/>
            <person name="Ahrendt S.R."/>
            <person name="Lipzen A."/>
            <person name="Sullivan W."/>
            <person name="Andreopoulos W.B."/>
            <person name="Clum A."/>
            <person name="Lindquist E."/>
            <person name="Daum C."/>
            <person name="Ramamoorthy G.K."/>
            <person name="Gryganskyi A."/>
            <person name="Culley D."/>
            <person name="Magnuson J.K."/>
            <person name="James T.Y."/>
            <person name="O'Malley M.A."/>
            <person name="Stajich J.E."/>
            <person name="Spatafora J.W."/>
            <person name="Visel A."/>
            <person name="Grigoriev I.V."/>
        </authorList>
    </citation>
    <scope>NUCLEOTIDE SEQUENCE [LARGE SCALE GENOMIC DNA]</scope>
    <source>
        <strain evidence="3 4">CBS 115471</strain>
    </source>
</reference>
<comment type="caution">
    <text evidence="3">The sequence shown here is derived from an EMBL/GenBank/DDBJ whole genome shotgun (WGS) entry which is preliminary data.</text>
</comment>
<accession>A0A1Y1YRK2</accession>
<feature type="region of interest" description="Disordered" evidence="2">
    <location>
        <begin position="204"/>
        <end position="275"/>
    </location>
</feature>
<evidence type="ECO:0000256" key="1">
    <source>
        <dbReference type="SAM" id="Coils"/>
    </source>
</evidence>
<evidence type="ECO:0000313" key="3">
    <source>
        <dbReference type="EMBL" id="ORY00660.1"/>
    </source>
</evidence>
<name>A0A1Y1YRK2_9PLEO</name>
<gene>
    <name evidence="3" type="ORF">BCR34DRAFT_592488</name>
</gene>
<protein>
    <submittedName>
        <fullName evidence="3">Uncharacterized protein</fullName>
    </submittedName>
</protein>
<evidence type="ECO:0000256" key="2">
    <source>
        <dbReference type="SAM" id="MobiDB-lite"/>
    </source>
</evidence>
<feature type="compositionally biased region" description="Acidic residues" evidence="2">
    <location>
        <begin position="211"/>
        <end position="268"/>
    </location>
</feature>
<proteinExistence type="predicted"/>
<keyword evidence="1" id="KW-0175">Coiled coil</keyword>